<name>A0A835Z1A8_9STRA</name>
<feature type="binding site" evidence="11">
    <location>
        <position position="625"/>
    </location>
    <ligand>
        <name>L-methionine</name>
        <dbReference type="ChEBI" id="CHEBI:57844"/>
    </ligand>
</feature>
<feature type="binding site" evidence="12">
    <location>
        <position position="752"/>
    </location>
    <ligand>
        <name>Zn(2+)</name>
        <dbReference type="ChEBI" id="CHEBI:29105"/>
        <label>1</label>
        <note>catalytic</note>
    </ligand>
</feature>
<keyword evidence="7 16" id="KW-0808">Transferase</keyword>
<dbReference type="GO" id="GO:0009086">
    <property type="term" value="P:methionine biosynthetic process"/>
    <property type="evidence" value="ECO:0007669"/>
    <property type="project" value="UniProtKB-KW"/>
</dbReference>
<evidence type="ECO:0000256" key="6">
    <source>
        <dbReference type="ARBA" id="ARBA00022605"/>
    </source>
</evidence>
<feature type="binding site" evidence="11">
    <location>
        <begin position="457"/>
        <end position="459"/>
    </location>
    <ligand>
        <name>L-homocysteine</name>
        <dbReference type="ChEBI" id="CHEBI:58199"/>
    </ligand>
</feature>
<evidence type="ECO:0000313" key="17">
    <source>
        <dbReference type="Proteomes" id="UP000664859"/>
    </source>
</evidence>
<feature type="domain" description="Cobalamin-independent methionine synthase MetE N-terminal" evidence="15">
    <location>
        <begin position="6"/>
        <end position="325"/>
    </location>
</feature>
<dbReference type="NCBIfam" id="NF003556">
    <property type="entry name" value="PRK05222.1"/>
    <property type="match status" value="1"/>
</dbReference>
<keyword evidence="5 16" id="KW-0489">Methyltransferase</keyword>
<feature type="binding site" evidence="11">
    <location>
        <begin position="457"/>
        <end position="459"/>
    </location>
    <ligand>
        <name>L-methionine</name>
        <dbReference type="ChEBI" id="CHEBI:57844"/>
    </ligand>
</feature>
<dbReference type="GO" id="GO:0003871">
    <property type="term" value="F:5-methyltetrahydropteroyltriglutamate-homocysteine S-methyltransferase activity"/>
    <property type="evidence" value="ECO:0007669"/>
    <property type="project" value="UniProtKB-EC"/>
</dbReference>
<dbReference type="PIRSF" id="PIRSF000382">
    <property type="entry name" value="MeTrfase_B12_ind"/>
    <property type="match status" value="1"/>
</dbReference>
<dbReference type="SUPFAM" id="SSF51726">
    <property type="entry name" value="UROD/MetE-like"/>
    <property type="match status" value="2"/>
</dbReference>
<reference evidence="16" key="1">
    <citation type="submission" date="2021-02" db="EMBL/GenBank/DDBJ databases">
        <title>First Annotated Genome of the Yellow-green Alga Tribonema minus.</title>
        <authorList>
            <person name="Mahan K.M."/>
        </authorList>
    </citation>
    <scope>NUCLEOTIDE SEQUENCE</scope>
    <source>
        <strain evidence="16">UTEX B ZZ1240</strain>
    </source>
</reference>
<dbReference type="Pfam" id="PF08267">
    <property type="entry name" value="Meth_synt_1"/>
    <property type="match status" value="1"/>
</dbReference>
<dbReference type="EC" id="2.1.1.14" evidence="4"/>
<comment type="similarity">
    <text evidence="3">Belongs to the vitamin-B12 independent methionine synthase family.</text>
</comment>
<evidence type="ECO:0000256" key="10">
    <source>
        <dbReference type="ARBA" id="ARBA00023167"/>
    </source>
</evidence>
<keyword evidence="17" id="KW-1185">Reference proteome</keyword>
<feature type="binding site" evidence="11">
    <location>
        <position position="117"/>
    </location>
    <ligand>
        <name>5-methyltetrahydropteroyltri-L-glutamate</name>
        <dbReference type="ChEBI" id="CHEBI:58207"/>
    </ligand>
</feature>
<feature type="binding site" evidence="11">
    <location>
        <position position="21"/>
    </location>
    <ligand>
        <name>5-methyltetrahydropteroyltri-L-glutamate</name>
        <dbReference type="ChEBI" id="CHEBI:58207"/>
    </ligand>
</feature>
<feature type="binding site" evidence="11">
    <location>
        <position position="510"/>
    </location>
    <ligand>
        <name>L-methionine</name>
        <dbReference type="ChEBI" id="CHEBI:57844"/>
    </ligand>
</feature>
<evidence type="ECO:0000256" key="12">
    <source>
        <dbReference type="PIRSR" id="PIRSR000382-2"/>
    </source>
</evidence>
<comment type="pathway">
    <text evidence="2">Amino-acid biosynthesis; L-methionine biosynthesis via de novo pathway; L-methionine from L-homocysteine (MetE route): step 1/1.</text>
</comment>
<organism evidence="16 17">
    <name type="scientific">Tribonema minus</name>
    <dbReference type="NCBI Taxonomy" id="303371"/>
    <lineage>
        <taxon>Eukaryota</taxon>
        <taxon>Sar</taxon>
        <taxon>Stramenopiles</taxon>
        <taxon>Ochrophyta</taxon>
        <taxon>PX clade</taxon>
        <taxon>Xanthophyceae</taxon>
        <taxon>Tribonematales</taxon>
        <taxon>Tribonemataceae</taxon>
        <taxon>Tribonema</taxon>
    </lineage>
</organism>
<feature type="binding site" evidence="11">
    <location>
        <position position="625"/>
    </location>
    <ligand>
        <name>L-homocysteine</name>
        <dbReference type="ChEBI" id="CHEBI:58199"/>
    </ligand>
</feature>
<keyword evidence="8 12" id="KW-0479">Metal-binding</keyword>
<dbReference type="CDD" id="cd03311">
    <property type="entry name" value="CIMS_C_terminal_like"/>
    <property type="match status" value="1"/>
</dbReference>
<feature type="domain" description="Cobalamin-independent methionine synthase MetE C-terminal/archaeal" evidence="14">
    <location>
        <begin position="452"/>
        <end position="774"/>
    </location>
</feature>
<dbReference type="GO" id="GO:0032259">
    <property type="term" value="P:methylation"/>
    <property type="evidence" value="ECO:0007669"/>
    <property type="project" value="UniProtKB-KW"/>
</dbReference>
<feature type="binding site" evidence="12">
    <location>
        <position position="691"/>
    </location>
    <ligand>
        <name>Zn(2+)</name>
        <dbReference type="ChEBI" id="CHEBI:29105"/>
        <label>1</label>
        <note>catalytic</note>
    </ligand>
</feature>
<dbReference type="InterPro" id="IPR002629">
    <property type="entry name" value="Met_Synth_C/arc"/>
</dbReference>
<dbReference type="InterPro" id="IPR013215">
    <property type="entry name" value="Cbl-indep_Met_Synth_N"/>
</dbReference>
<feature type="binding site" evidence="12">
    <location>
        <position position="667"/>
    </location>
    <ligand>
        <name>Zn(2+)</name>
        <dbReference type="ChEBI" id="CHEBI:29105"/>
        <label>1</label>
        <note>catalytic</note>
    </ligand>
</feature>
<evidence type="ECO:0000259" key="15">
    <source>
        <dbReference type="Pfam" id="PF08267"/>
    </source>
</evidence>
<dbReference type="Gene3D" id="3.20.20.210">
    <property type="match status" value="2"/>
</dbReference>
<dbReference type="InterPro" id="IPR006276">
    <property type="entry name" value="Cobalamin-indep_Met_synthase"/>
</dbReference>
<dbReference type="GO" id="GO:0008270">
    <property type="term" value="F:zinc ion binding"/>
    <property type="evidence" value="ECO:0007669"/>
    <property type="project" value="InterPro"/>
</dbReference>
<dbReference type="PANTHER" id="PTHR30519">
    <property type="entry name" value="5-METHYLTETRAHYDROPTEROYLTRIGLUTAMATE--HOMOCYSTEINE METHYLTRANSFERASE"/>
    <property type="match status" value="1"/>
</dbReference>
<dbReference type="UniPathway" id="UPA00051">
    <property type="reaction ID" value="UER00082"/>
</dbReference>
<dbReference type="AlphaFoldDB" id="A0A835Z1A8"/>
<comment type="function">
    <text evidence="1">Catalyzes the transfer of a methyl group from 5-methyltetrahydrofolate to homocysteine resulting in methionine formation.</text>
</comment>
<evidence type="ECO:0000259" key="14">
    <source>
        <dbReference type="Pfam" id="PF01717"/>
    </source>
</evidence>
<evidence type="ECO:0000256" key="9">
    <source>
        <dbReference type="ARBA" id="ARBA00022833"/>
    </source>
</evidence>
<feature type="binding site" evidence="11">
    <location>
        <begin position="541"/>
        <end position="542"/>
    </location>
    <ligand>
        <name>5-methyltetrahydropteroyltri-L-glutamate</name>
        <dbReference type="ChEBI" id="CHEBI:58207"/>
    </ligand>
</feature>
<dbReference type="EMBL" id="JAFCMP010000133">
    <property type="protein sequence ID" value="KAG5185436.1"/>
    <property type="molecule type" value="Genomic_DNA"/>
</dbReference>
<evidence type="ECO:0000256" key="13">
    <source>
        <dbReference type="PIRSR" id="PIRSR000382-3"/>
    </source>
</evidence>
<evidence type="ECO:0000256" key="4">
    <source>
        <dbReference type="ARBA" id="ARBA00012034"/>
    </source>
</evidence>
<dbReference type="OrthoDB" id="1053771at2759"/>
<dbReference type="InterPro" id="IPR038071">
    <property type="entry name" value="UROD/MetE-like_sf"/>
</dbReference>
<feature type="binding site" evidence="11">
    <location>
        <position position="587"/>
    </location>
    <ligand>
        <name>5-methyltetrahydropteroyltri-L-glutamate</name>
        <dbReference type="ChEBI" id="CHEBI:58207"/>
    </ligand>
</feature>
<comment type="caution">
    <text evidence="16">The sequence shown here is derived from an EMBL/GenBank/DDBJ whole genome shotgun (WGS) entry which is preliminary data.</text>
</comment>
<gene>
    <name evidence="16" type="ORF">JKP88DRAFT_271972</name>
</gene>
<proteinExistence type="inferred from homology"/>
<keyword evidence="10" id="KW-0486">Methionine biosynthesis</keyword>
<evidence type="ECO:0000313" key="16">
    <source>
        <dbReference type="EMBL" id="KAG5185436.1"/>
    </source>
</evidence>
<keyword evidence="6" id="KW-0028">Amino-acid biosynthesis</keyword>
<dbReference type="Proteomes" id="UP000664859">
    <property type="component" value="Unassembled WGS sequence"/>
</dbReference>
<evidence type="ECO:0000256" key="11">
    <source>
        <dbReference type="PIRSR" id="PIRSR000382-1"/>
    </source>
</evidence>
<evidence type="ECO:0000256" key="1">
    <source>
        <dbReference type="ARBA" id="ARBA00002777"/>
    </source>
</evidence>
<accession>A0A835Z1A8</accession>
<feature type="binding site" evidence="12">
    <location>
        <position position="669"/>
    </location>
    <ligand>
        <name>Zn(2+)</name>
        <dbReference type="ChEBI" id="CHEBI:29105"/>
        <label>1</label>
        <note>catalytic</note>
    </ligand>
</feature>
<evidence type="ECO:0000256" key="3">
    <source>
        <dbReference type="ARBA" id="ARBA00009553"/>
    </source>
</evidence>
<feature type="active site" description="Proton donor" evidence="13">
    <location>
        <position position="720"/>
    </location>
</feature>
<sequence>MTAAQTATLGFPRIGPNRELKKAVEAHWAGKLSEADMLAAAQKVEEEAWSLQAAAGVDLIAVGDFNLYDQVLQYTDALDLVPERFAGVQRGTARAFMMARGAEGKPALDMTKFFNTNYHYNVPELRVDMEPRPAFTALLSSIKRGVAALGGARAAAVILGPVTFLHLAKFTDGGSAAAGRAALLAKLVSAYRALLRDAAALGVAELQLHEPALCAAADSAELRALYASAYPAILEALPTSGAGAAAVNVVSYFDDVDDATFAWLAALPRVAAVSLDFTRGDAVGVLARHGPLVCKTLGAGVIDARSPWRADPDTILPLLRAIRSAAGPATPIRIQPSANLQFVPVDAACEKGLHAARPAVAGALAFAAQKLRELRDVAAALAAGADGAAAAKALEAHAAAWTAFRASTSGLSGAACAAATEKRVAALGDGAFKRALPFEERVKLQLPGLPLLPTTTIGSFPQTPEVRRLRNQLKKGTIMQEQYDRAIDTHIAYAIGVQDALGLDILVHGEAERTDMVEFFGQQLEGMAFTENGWVQSYGSRCVRPPIICSDVSRPKPMTIREFKVAQSMTDKPVKGMLTGPITILNWSFPRADVDRKTQAYQLALALREEIKDLEDAGCRVIQVDEPALREGMPTRPQQKEAYLKWAVDAFLLATVGARPETQIHTHMCYCEFQDCLGAIARLDADVNSIENSRSNNSTLESFAAAGYKHLLGPGTYDIHSPVVPSVDDVAAKLRAFATAFPLERIVVGPDCGLKTRKWHEVIPALRNMVAAAAALRAEVAGTSGKGHGAAAAAAVRSNGHCC</sequence>
<comment type="cofactor">
    <cofactor evidence="12">
        <name>Zn(2+)</name>
        <dbReference type="ChEBI" id="CHEBI:29105"/>
    </cofactor>
    <text evidence="12">Binds 2 Zn(2+) ions per subunit.</text>
</comment>
<keyword evidence="9 12" id="KW-0862">Zinc</keyword>
<protein>
    <recommendedName>
        <fullName evidence="4">5-methyltetrahydropteroyltriglutamate--homocysteine S-methyltransferase</fullName>
        <ecNumber evidence="4">2.1.1.14</ecNumber>
    </recommendedName>
</protein>
<evidence type="ECO:0000256" key="5">
    <source>
        <dbReference type="ARBA" id="ARBA00022603"/>
    </source>
</evidence>
<dbReference type="Pfam" id="PF01717">
    <property type="entry name" value="Meth_synt_2"/>
    <property type="match status" value="1"/>
</dbReference>
<evidence type="ECO:0000256" key="7">
    <source>
        <dbReference type="ARBA" id="ARBA00022679"/>
    </source>
</evidence>
<evidence type="ECO:0000256" key="2">
    <source>
        <dbReference type="ARBA" id="ARBA00004681"/>
    </source>
</evidence>
<evidence type="ECO:0000256" key="8">
    <source>
        <dbReference type="ARBA" id="ARBA00022723"/>
    </source>
</evidence>